<gene>
    <name evidence="2" type="ORF">KUG47_13065</name>
</gene>
<name>A0A949PT59_9HYPH</name>
<organism evidence="2 3">
    <name type="scientific">Falsochrobactrum tianjinense</name>
    <dbReference type="NCBI Taxonomy" id="2706015"/>
    <lineage>
        <taxon>Bacteria</taxon>
        <taxon>Pseudomonadati</taxon>
        <taxon>Pseudomonadota</taxon>
        <taxon>Alphaproteobacteria</taxon>
        <taxon>Hyphomicrobiales</taxon>
        <taxon>Brucellaceae</taxon>
        <taxon>Falsochrobactrum</taxon>
    </lineage>
</organism>
<sequence length="56" mass="6386">MSSPAIHRLRRLMLEKWIEDAIALLDTLDGDPDFEDDEREDDPAEMGIADADGWVE</sequence>
<evidence type="ECO:0000313" key="3">
    <source>
        <dbReference type="Proteomes" id="UP000752297"/>
    </source>
</evidence>
<comment type="caution">
    <text evidence="2">The sequence shown here is derived from an EMBL/GenBank/DDBJ whole genome shotgun (WGS) entry which is preliminary data.</text>
</comment>
<dbReference type="Proteomes" id="UP000752297">
    <property type="component" value="Unassembled WGS sequence"/>
</dbReference>
<protein>
    <submittedName>
        <fullName evidence="2">Uncharacterized protein</fullName>
    </submittedName>
</protein>
<accession>A0A949PT59</accession>
<evidence type="ECO:0000256" key="1">
    <source>
        <dbReference type="SAM" id="MobiDB-lite"/>
    </source>
</evidence>
<dbReference type="RefSeq" id="WP_217678412.1">
    <property type="nucleotide sequence ID" value="NZ_JAHRVA010000005.1"/>
</dbReference>
<reference evidence="2 3" key="1">
    <citation type="submission" date="2021-06" db="EMBL/GenBank/DDBJ databases">
        <title>Falsochrobactrum tianjin sp.nov., a new petroleum-degrading bacteria isolated from oily soils.</title>
        <authorList>
            <person name="Chen G."/>
            <person name="Chen H."/>
            <person name="Tian J."/>
            <person name="Qing J."/>
            <person name="Zhong L."/>
            <person name="Ma W."/>
            <person name="Song Y."/>
            <person name="Cui X."/>
            <person name="Yan B."/>
        </authorList>
    </citation>
    <scope>NUCLEOTIDE SEQUENCE [LARGE SCALE GENOMIC DNA]</scope>
    <source>
        <strain evidence="2 3">TDYN1</strain>
    </source>
</reference>
<proteinExistence type="predicted"/>
<feature type="compositionally biased region" description="Acidic residues" evidence="1">
    <location>
        <begin position="29"/>
        <end position="44"/>
    </location>
</feature>
<dbReference type="EMBL" id="JAHRVA010000005">
    <property type="protein sequence ID" value="MBV2144425.1"/>
    <property type="molecule type" value="Genomic_DNA"/>
</dbReference>
<evidence type="ECO:0000313" key="2">
    <source>
        <dbReference type="EMBL" id="MBV2144425.1"/>
    </source>
</evidence>
<feature type="region of interest" description="Disordered" evidence="1">
    <location>
        <begin position="29"/>
        <end position="56"/>
    </location>
</feature>
<keyword evidence="3" id="KW-1185">Reference proteome</keyword>
<dbReference type="AlphaFoldDB" id="A0A949PT59"/>